<feature type="chain" id="PRO_5047352624" description="Lipoprotein" evidence="2">
    <location>
        <begin position="22"/>
        <end position="219"/>
    </location>
</feature>
<evidence type="ECO:0000313" key="3">
    <source>
        <dbReference type="EMBL" id="WND18957.1"/>
    </source>
</evidence>
<name>A0ABY9U9J0_STRVL</name>
<feature type="compositionally biased region" description="Low complexity" evidence="1">
    <location>
        <begin position="40"/>
        <end position="60"/>
    </location>
</feature>
<feature type="region of interest" description="Disordered" evidence="1">
    <location>
        <begin position="23"/>
        <end position="66"/>
    </location>
</feature>
<gene>
    <name evidence="3" type="ORF">RI060_17110</name>
</gene>
<evidence type="ECO:0000256" key="2">
    <source>
        <dbReference type="SAM" id="SignalP"/>
    </source>
</evidence>
<sequence length="219" mass="23345">MLTTRRRVAVACLLAAVTFSAAGCSSDSDEGSGGDKIAGADTGADSSTPSASASAEENAPTFDFPSGLSVAIERDSTGDATKDAILRDTAYSAQANIEAFAPGNDQTANMSRYFAGPAFTHWTKQVADFKKDGLTLTGEYRYYKFEVTDVANSKTAAVRYCEDQSKAYSKEIKTDKVLRTKASDKSFVLYTLQAQKGSAGDWQVTQQNWNKGDASCVQG</sequence>
<feature type="signal peptide" evidence="2">
    <location>
        <begin position="1"/>
        <end position="21"/>
    </location>
</feature>
<dbReference type="Proteomes" id="UP001249394">
    <property type="component" value="Chromosome"/>
</dbReference>
<evidence type="ECO:0008006" key="5">
    <source>
        <dbReference type="Google" id="ProtNLM"/>
    </source>
</evidence>
<protein>
    <recommendedName>
        <fullName evidence="5">Lipoprotein</fullName>
    </recommendedName>
</protein>
<evidence type="ECO:0000313" key="4">
    <source>
        <dbReference type="Proteomes" id="UP001249394"/>
    </source>
</evidence>
<accession>A0ABY9U9J0</accession>
<reference evidence="3 4" key="1">
    <citation type="submission" date="2023-09" db="EMBL/GenBank/DDBJ databases">
        <title>The genome sequence of Streptomyces anthocyanicus.</title>
        <authorList>
            <person name="Mo P."/>
        </authorList>
    </citation>
    <scope>NUCLEOTIDE SEQUENCE [LARGE SCALE GENOMIC DNA]</scope>
    <source>
        <strain evidence="3 4">JCM 4387</strain>
    </source>
</reference>
<proteinExistence type="predicted"/>
<organism evidence="3 4">
    <name type="scientific">Streptomyces violaceus</name>
    <name type="common">Streptomyces venezuelae</name>
    <dbReference type="NCBI Taxonomy" id="1936"/>
    <lineage>
        <taxon>Bacteria</taxon>
        <taxon>Bacillati</taxon>
        <taxon>Actinomycetota</taxon>
        <taxon>Actinomycetes</taxon>
        <taxon>Kitasatosporales</taxon>
        <taxon>Streptomycetaceae</taxon>
        <taxon>Streptomyces</taxon>
    </lineage>
</organism>
<dbReference type="EMBL" id="CP134213">
    <property type="protein sequence ID" value="WND18957.1"/>
    <property type="molecule type" value="Genomic_DNA"/>
</dbReference>
<dbReference type="PROSITE" id="PS51257">
    <property type="entry name" value="PROKAR_LIPOPROTEIN"/>
    <property type="match status" value="1"/>
</dbReference>
<evidence type="ECO:0000256" key="1">
    <source>
        <dbReference type="SAM" id="MobiDB-lite"/>
    </source>
</evidence>
<keyword evidence="4" id="KW-1185">Reference proteome</keyword>
<keyword evidence="2" id="KW-0732">Signal</keyword>